<dbReference type="GO" id="GO:0016702">
    <property type="term" value="F:oxidoreductase activity, acting on single donors with incorporation of molecular oxygen, incorporation of two atoms of oxygen"/>
    <property type="evidence" value="ECO:0007669"/>
    <property type="project" value="UniProtKB-ARBA"/>
</dbReference>
<keyword evidence="4" id="KW-0862">Zinc</keyword>
<sequence length="276" mass="29983">MTDTSAATTGRTPMPVLFVPHGAGPCFFMDWNPVNTWNRLASFLKGVADTLPARPNAIVLVSGHWLESSFSVTGGTNPGLIYDYHGFPPHTYELAYPAQGSPGLAERITHLLKQAGIDSQMDTERGFDHGMFIPLKLMFPGADIPVVQLSLHQNLNPRVHLEAGKALASLREEGVLIIGSGMSFHNMRGFGDARFGQPSDAFDSWLTTAVESESAQRDALLEHWEQAPHARDCHPHGGEEHLLPLLVAAGAGGLSAGRRVYSERVMETTQSAFRFG</sequence>
<dbReference type="PANTHER" id="PTHR30096:SF0">
    <property type="entry name" value="4,5-DOPA DIOXYGENASE EXTRADIOL-LIKE PROTEIN"/>
    <property type="match status" value="1"/>
</dbReference>
<keyword evidence="3" id="KW-0479">Metal-binding</keyword>
<dbReference type="CDD" id="cd07363">
    <property type="entry name" value="45_DOPA_Dioxygenase"/>
    <property type="match status" value="1"/>
</dbReference>
<proteinExistence type="inferred from homology"/>
<comment type="cofactor">
    <cofactor evidence="1">
        <name>Zn(2+)</name>
        <dbReference type="ChEBI" id="CHEBI:29105"/>
    </cofactor>
</comment>
<comment type="caution">
    <text evidence="7">The sequence shown here is derived from an EMBL/GenBank/DDBJ whole genome shotgun (WGS) entry which is preliminary data.</text>
</comment>
<comment type="similarity">
    <text evidence="2">Belongs to the DODA-type extradiol aromatic ring-opening dioxygenase family.</text>
</comment>
<dbReference type="GO" id="GO:0008198">
    <property type="term" value="F:ferrous iron binding"/>
    <property type="evidence" value="ECO:0007669"/>
    <property type="project" value="InterPro"/>
</dbReference>
<dbReference type="Gene3D" id="3.40.830.10">
    <property type="entry name" value="LigB-like"/>
    <property type="match status" value="1"/>
</dbReference>
<evidence type="ECO:0000313" key="7">
    <source>
        <dbReference type="EMBL" id="KKN96024.1"/>
    </source>
</evidence>
<dbReference type="AlphaFoldDB" id="A0A0F9UW91"/>
<dbReference type="PIRSF" id="PIRSF006157">
    <property type="entry name" value="Doxgns_DODA"/>
    <property type="match status" value="1"/>
</dbReference>
<evidence type="ECO:0000256" key="3">
    <source>
        <dbReference type="ARBA" id="ARBA00022723"/>
    </source>
</evidence>
<evidence type="ECO:0000256" key="2">
    <source>
        <dbReference type="ARBA" id="ARBA00007581"/>
    </source>
</evidence>
<dbReference type="SUPFAM" id="SSF53213">
    <property type="entry name" value="LigB-like"/>
    <property type="match status" value="1"/>
</dbReference>
<gene>
    <name evidence="7" type="ORF">LCGC14_0172600</name>
</gene>
<keyword evidence="5" id="KW-0560">Oxidoreductase</keyword>
<dbReference type="InterPro" id="IPR014436">
    <property type="entry name" value="Extradiol_dOase_DODA"/>
</dbReference>
<dbReference type="EMBL" id="LAZR01000067">
    <property type="protein sequence ID" value="KKN96024.1"/>
    <property type="molecule type" value="Genomic_DNA"/>
</dbReference>
<reference evidence="7" key="1">
    <citation type="journal article" date="2015" name="Nature">
        <title>Complex archaea that bridge the gap between prokaryotes and eukaryotes.</title>
        <authorList>
            <person name="Spang A."/>
            <person name="Saw J.H."/>
            <person name="Jorgensen S.L."/>
            <person name="Zaremba-Niedzwiedzka K."/>
            <person name="Martijn J."/>
            <person name="Lind A.E."/>
            <person name="van Eijk R."/>
            <person name="Schleper C."/>
            <person name="Guy L."/>
            <person name="Ettema T.J."/>
        </authorList>
    </citation>
    <scope>NUCLEOTIDE SEQUENCE</scope>
</reference>
<evidence type="ECO:0000256" key="5">
    <source>
        <dbReference type="ARBA" id="ARBA00023002"/>
    </source>
</evidence>
<evidence type="ECO:0000256" key="1">
    <source>
        <dbReference type="ARBA" id="ARBA00001947"/>
    </source>
</evidence>
<feature type="domain" description="Extradiol ring-cleavage dioxygenase class III enzyme subunit B" evidence="6">
    <location>
        <begin position="42"/>
        <end position="255"/>
    </location>
</feature>
<dbReference type="PANTHER" id="PTHR30096">
    <property type="entry name" value="4,5-DOPA DIOXYGENASE EXTRADIOL-LIKE PROTEIN"/>
    <property type="match status" value="1"/>
</dbReference>
<dbReference type="Pfam" id="PF02900">
    <property type="entry name" value="LigB"/>
    <property type="match status" value="1"/>
</dbReference>
<organism evidence="7">
    <name type="scientific">marine sediment metagenome</name>
    <dbReference type="NCBI Taxonomy" id="412755"/>
    <lineage>
        <taxon>unclassified sequences</taxon>
        <taxon>metagenomes</taxon>
        <taxon>ecological metagenomes</taxon>
    </lineage>
</organism>
<dbReference type="GO" id="GO:0008270">
    <property type="term" value="F:zinc ion binding"/>
    <property type="evidence" value="ECO:0007669"/>
    <property type="project" value="InterPro"/>
</dbReference>
<evidence type="ECO:0000259" key="6">
    <source>
        <dbReference type="Pfam" id="PF02900"/>
    </source>
</evidence>
<dbReference type="InterPro" id="IPR004183">
    <property type="entry name" value="Xdiol_dOase_suB"/>
</dbReference>
<accession>A0A0F9UW91</accession>
<evidence type="ECO:0000256" key="4">
    <source>
        <dbReference type="ARBA" id="ARBA00022833"/>
    </source>
</evidence>
<protein>
    <recommendedName>
        <fullName evidence="6">Extradiol ring-cleavage dioxygenase class III enzyme subunit B domain-containing protein</fullName>
    </recommendedName>
</protein>
<name>A0A0F9UW91_9ZZZZ</name>